<feature type="compositionally biased region" description="Low complexity" evidence="5">
    <location>
        <begin position="51"/>
        <end position="60"/>
    </location>
</feature>
<reference evidence="8 9" key="1">
    <citation type="journal article" date="2007" name="Proc. Natl. Acad. Sci. U.S.A.">
        <title>Independent sorting-out of thousands of duplicated gene pairs in two yeast species descended from a whole-genome duplication.</title>
        <authorList>
            <person name="Scannell D.R."/>
            <person name="Frank A.C."/>
            <person name="Conant G.C."/>
            <person name="Byrne K.P."/>
            <person name="Woolfit M."/>
            <person name="Wolfe K.H."/>
        </authorList>
    </citation>
    <scope>NUCLEOTIDE SEQUENCE [LARGE SCALE GENOMIC DNA]</scope>
    <source>
        <strain evidence="9">ATCC 22028 / DSM 70294 / BCRC 21397 / CBS 2163 / NBRC 10782 / NRRL Y-8283 / UCD 57-17</strain>
    </source>
</reference>
<dbReference type="KEGG" id="vpo:Kpol_1057p25"/>
<sequence>MYSDTYKNSFATDVLEYLHLLKISETSNIGSTTDYSATVTLNDDNKDIEKNSISNNNQNSLIPTSSSAEENTDNETINKDPFLVDWNGDEDPEHPYNWSTPKKTIMILQVMLLTAVTYMGSSIYTPGQEAVQKEFHVGHVAATLNLSIYVLGYGIGPIIFSPLSEFATLGRQNIYIITLFCFCIFQIGAATVKNYGGMVVIRFISGIFCSPALATGGATVTDIMKPELVPVVLGLWAVGAIAAPVLAPLLGAAILEAKDWRWIFWLLLWMCAATLIILIFFFPETHHDNILVRRARRLRKETGDQRYYTTAEKKESELDMKSFILSSLYKPIKIIIKEPIVLAFDVYIALCYGIFYLFFEAFPIVFVGIYHFTVVELGLAFMGFQVGCIFAYAIYLIFLSKYLAPRFKNGLFVPEDFMVLSMIVSWCLPFSLFFFGWTAGIHWILPIVAEVFFVINTFNIFQTVFAYLGMSYPEHVASVFAGNGLMRAGFASAFPLFGQAMFNNLGSEKYPVGWGSSLLGFIGVGVSLIPFVIYKYGAFLRSKSSFTN</sequence>
<protein>
    <recommendedName>
        <fullName evidence="7">Major facilitator superfamily (MFS) profile domain-containing protein</fullName>
    </recommendedName>
</protein>
<evidence type="ECO:0000256" key="1">
    <source>
        <dbReference type="ARBA" id="ARBA00004141"/>
    </source>
</evidence>
<evidence type="ECO:0000259" key="7">
    <source>
        <dbReference type="PROSITE" id="PS50850"/>
    </source>
</evidence>
<dbReference type="HOGENOM" id="CLU_008455_11_1_1"/>
<feature type="transmembrane region" description="Helical" evidence="6">
    <location>
        <begin position="443"/>
        <end position="468"/>
    </location>
</feature>
<dbReference type="SUPFAM" id="SSF103473">
    <property type="entry name" value="MFS general substrate transporter"/>
    <property type="match status" value="1"/>
</dbReference>
<dbReference type="GO" id="GO:0015244">
    <property type="term" value="F:fluconazole transmembrane transporter activity"/>
    <property type="evidence" value="ECO:0007669"/>
    <property type="project" value="TreeGrafter"/>
</dbReference>
<dbReference type="InterPro" id="IPR011701">
    <property type="entry name" value="MFS"/>
</dbReference>
<evidence type="ECO:0000313" key="8">
    <source>
        <dbReference type="EMBL" id="EDO15836.1"/>
    </source>
</evidence>
<evidence type="ECO:0000256" key="6">
    <source>
        <dbReference type="SAM" id="Phobius"/>
    </source>
</evidence>
<dbReference type="AlphaFoldDB" id="A7TPJ2"/>
<feature type="transmembrane region" description="Helical" evidence="6">
    <location>
        <begin position="262"/>
        <end position="283"/>
    </location>
</feature>
<dbReference type="RefSeq" id="XP_001643694.1">
    <property type="nucleotide sequence ID" value="XM_001643644.1"/>
</dbReference>
<evidence type="ECO:0000256" key="2">
    <source>
        <dbReference type="ARBA" id="ARBA00022692"/>
    </source>
</evidence>
<feature type="transmembrane region" description="Helical" evidence="6">
    <location>
        <begin position="195"/>
        <end position="216"/>
    </location>
</feature>
<name>A7TPJ2_VANPO</name>
<evidence type="ECO:0000256" key="5">
    <source>
        <dbReference type="SAM" id="MobiDB-lite"/>
    </source>
</evidence>
<feature type="transmembrane region" description="Helical" evidence="6">
    <location>
        <begin position="172"/>
        <end position="189"/>
    </location>
</feature>
<dbReference type="PANTHER" id="PTHR23502:SF23">
    <property type="entry name" value="FLUCONAZOLE RESISTANCE PROTEIN 1"/>
    <property type="match status" value="1"/>
</dbReference>
<feature type="transmembrane region" description="Helical" evidence="6">
    <location>
        <begin position="340"/>
        <end position="359"/>
    </location>
</feature>
<dbReference type="NCBIfam" id="TIGR00880">
    <property type="entry name" value="2_A_01_02"/>
    <property type="match status" value="1"/>
</dbReference>
<comment type="subcellular location">
    <subcellularLocation>
        <location evidence="1">Membrane</location>
        <topology evidence="1">Multi-pass membrane protein</topology>
    </subcellularLocation>
</comment>
<dbReference type="PROSITE" id="PS50850">
    <property type="entry name" value="MFS"/>
    <property type="match status" value="1"/>
</dbReference>
<dbReference type="CDD" id="cd17323">
    <property type="entry name" value="MFS_Tpo1_MDR_like"/>
    <property type="match status" value="1"/>
</dbReference>
<dbReference type="EMBL" id="DS480443">
    <property type="protein sequence ID" value="EDO15836.1"/>
    <property type="molecule type" value="Genomic_DNA"/>
</dbReference>
<evidence type="ECO:0000256" key="3">
    <source>
        <dbReference type="ARBA" id="ARBA00022989"/>
    </source>
</evidence>
<evidence type="ECO:0000313" key="9">
    <source>
        <dbReference type="Proteomes" id="UP000000267"/>
    </source>
</evidence>
<dbReference type="PANTHER" id="PTHR23502">
    <property type="entry name" value="MAJOR FACILITATOR SUPERFAMILY"/>
    <property type="match status" value="1"/>
</dbReference>
<dbReference type="Pfam" id="PF07690">
    <property type="entry name" value="MFS_1"/>
    <property type="match status" value="1"/>
</dbReference>
<dbReference type="InterPro" id="IPR036259">
    <property type="entry name" value="MFS_trans_sf"/>
</dbReference>
<feature type="transmembrane region" description="Helical" evidence="6">
    <location>
        <begin position="228"/>
        <end position="250"/>
    </location>
</feature>
<accession>A7TPJ2</accession>
<dbReference type="InParanoid" id="A7TPJ2"/>
<gene>
    <name evidence="8" type="ORF">Kpol_1057p25</name>
</gene>
<feature type="transmembrane region" description="Helical" evidence="6">
    <location>
        <begin position="379"/>
        <end position="398"/>
    </location>
</feature>
<dbReference type="InterPro" id="IPR001958">
    <property type="entry name" value="Tet-R_TetA/multi-R_MdtG-like"/>
</dbReference>
<evidence type="ECO:0000256" key="4">
    <source>
        <dbReference type="ARBA" id="ARBA00023136"/>
    </source>
</evidence>
<dbReference type="InterPro" id="IPR020846">
    <property type="entry name" value="MFS_dom"/>
</dbReference>
<dbReference type="eggNOG" id="KOG0255">
    <property type="taxonomic scope" value="Eukaryota"/>
</dbReference>
<keyword evidence="3 6" id="KW-1133">Transmembrane helix</keyword>
<feature type="transmembrane region" description="Helical" evidence="6">
    <location>
        <begin position="105"/>
        <end position="125"/>
    </location>
</feature>
<proteinExistence type="predicted"/>
<feature type="transmembrane region" description="Helical" evidence="6">
    <location>
        <begin position="480"/>
        <end position="502"/>
    </location>
</feature>
<feature type="transmembrane region" description="Helical" evidence="6">
    <location>
        <begin position="514"/>
        <end position="534"/>
    </location>
</feature>
<dbReference type="GeneID" id="5543946"/>
<dbReference type="GO" id="GO:1990961">
    <property type="term" value="P:xenobiotic detoxification by transmembrane export across the plasma membrane"/>
    <property type="evidence" value="ECO:0007669"/>
    <property type="project" value="TreeGrafter"/>
</dbReference>
<dbReference type="FunCoup" id="A7TPJ2">
    <property type="interactions" value="19"/>
</dbReference>
<feature type="domain" description="Major facilitator superfamily (MFS) profile" evidence="7">
    <location>
        <begin position="106"/>
        <end position="543"/>
    </location>
</feature>
<keyword evidence="9" id="KW-1185">Reference proteome</keyword>
<keyword evidence="2 6" id="KW-0812">Transmembrane</keyword>
<keyword evidence="4 6" id="KW-0472">Membrane</keyword>
<dbReference type="OrthoDB" id="3357846at2759"/>
<dbReference type="GO" id="GO:0042910">
    <property type="term" value="F:xenobiotic transmembrane transporter activity"/>
    <property type="evidence" value="ECO:0007669"/>
    <property type="project" value="InterPro"/>
</dbReference>
<dbReference type="FunFam" id="1.20.1250.20:FF:000011">
    <property type="entry name" value="MFS multidrug transporter, putative"/>
    <property type="match status" value="1"/>
</dbReference>
<dbReference type="GO" id="GO:0005886">
    <property type="term" value="C:plasma membrane"/>
    <property type="evidence" value="ECO:0007669"/>
    <property type="project" value="TreeGrafter"/>
</dbReference>
<feature type="transmembrane region" description="Helical" evidence="6">
    <location>
        <begin position="137"/>
        <end position="160"/>
    </location>
</feature>
<feature type="region of interest" description="Disordered" evidence="5">
    <location>
        <begin position="49"/>
        <end position="79"/>
    </location>
</feature>
<organism evidence="9">
    <name type="scientific">Vanderwaltozyma polyspora (strain ATCC 22028 / DSM 70294 / BCRC 21397 / CBS 2163 / NBRC 10782 / NRRL Y-8283 / UCD 57-17)</name>
    <name type="common">Kluyveromyces polysporus</name>
    <dbReference type="NCBI Taxonomy" id="436907"/>
    <lineage>
        <taxon>Eukaryota</taxon>
        <taxon>Fungi</taxon>
        <taxon>Dikarya</taxon>
        <taxon>Ascomycota</taxon>
        <taxon>Saccharomycotina</taxon>
        <taxon>Saccharomycetes</taxon>
        <taxon>Saccharomycetales</taxon>
        <taxon>Saccharomycetaceae</taxon>
        <taxon>Vanderwaltozyma</taxon>
    </lineage>
</organism>
<dbReference type="Proteomes" id="UP000000267">
    <property type="component" value="Unassembled WGS sequence"/>
</dbReference>
<feature type="transmembrane region" description="Helical" evidence="6">
    <location>
        <begin position="419"/>
        <end position="437"/>
    </location>
</feature>
<dbReference type="OMA" id="CYQAHAY"/>
<dbReference type="Gene3D" id="1.20.1250.20">
    <property type="entry name" value="MFS general substrate transporter like domains"/>
    <property type="match status" value="1"/>
</dbReference>
<dbReference type="PhylomeDB" id="A7TPJ2"/>